<comment type="caution">
    <text evidence="1">The sequence shown here is derived from an EMBL/GenBank/DDBJ whole genome shotgun (WGS) entry which is preliminary data.</text>
</comment>
<reference evidence="1 2" key="1">
    <citation type="submission" date="2015-11" db="EMBL/GenBank/DDBJ databases">
        <title>Expanding the genomic diversity of Burkholderia species for the development of highly accurate diagnostics.</title>
        <authorList>
            <person name="Sahl J."/>
            <person name="Keim P."/>
            <person name="Wagner D."/>
        </authorList>
    </citation>
    <scope>NUCLEOTIDE SEQUENCE [LARGE SCALE GENOMIC DNA]</scope>
    <source>
        <strain evidence="1 2">MSMB1301WGS</strain>
    </source>
</reference>
<protein>
    <submittedName>
        <fullName evidence="1">Uncharacterized protein</fullName>
    </submittedName>
</protein>
<evidence type="ECO:0000313" key="1">
    <source>
        <dbReference type="EMBL" id="KVV40800.1"/>
    </source>
</evidence>
<dbReference type="Proteomes" id="UP000062317">
    <property type="component" value="Unassembled WGS sequence"/>
</dbReference>
<gene>
    <name evidence="1" type="ORF">WT27_12775</name>
</gene>
<dbReference type="EMBL" id="LPEQ01000113">
    <property type="protein sequence ID" value="KVV40800.1"/>
    <property type="molecule type" value="Genomic_DNA"/>
</dbReference>
<evidence type="ECO:0000313" key="2">
    <source>
        <dbReference type="Proteomes" id="UP000062317"/>
    </source>
</evidence>
<sequence length="114" mass="12162">MLRRFGHKVSPNGKLERRIVANLIAHLEAGGFQVIGLYDGDDLTAVTTAKEAMELIFNLDEASLRIGKAGTDIDHGILLIVGNGIDIVSDYTYSEGDSDGFSAVMGAFDAEAFA</sequence>
<organism evidence="1 2">
    <name type="scientific">Burkholderia territorii</name>
    <dbReference type="NCBI Taxonomy" id="1503055"/>
    <lineage>
        <taxon>Bacteria</taxon>
        <taxon>Pseudomonadati</taxon>
        <taxon>Pseudomonadota</taxon>
        <taxon>Betaproteobacteria</taxon>
        <taxon>Burkholderiales</taxon>
        <taxon>Burkholderiaceae</taxon>
        <taxon>Burkholderia</taxon>
        <taxon>Burkholderia cepacia complex</taxon>
    </lineage>
</organism>
<proteinExistence type="predicted"/>
<keyword evidence="2" id="KW-1185">Reference proteome</keyword>
<dbReference type="AlphaFoldDB" id="A0A105V421"/>
<accession>A0A105V421</accession>
<name>A0A105V421_9BURK</name>